<evidence type="ECO:0000313" key="2">
    <source>
        <dbReference type="Proteomes" id="UP001322277"/>
    </source>
</evidence>
<accession>A0AAX4IF77</accession>
<protein>
    <submittedName>
        <fullName evidence="1">Uncharacterized protein</fullName>
    </submittedName>
</protein>
<sequence length="91" mass="9371">MSIGMVISSQNPKAQLVPTSLSLHEDISPFGNMLMSAIVGKVGETAVVTKARVNSRCTLVSPLPCWFYAGDEANQASSVVAGAAIGGLSAY</sequence>
<keyword evidence="2" id="KW-1185">Reference proteome</keyword>
<evidence type="ECO:0000313" key="1">
    <source>
        <dbReference type="EMBL" id="WQF81766.1"/>
    </source>
</evidence>
<dbReference type="AlphaFoldDB" id="A0AAX4IF77"/>
<dbReference type="KEGG" id="cdet:87943283"/>
<organism evidence="1 2">
    <name type="scientific">Colletotrichum destructivum</name>
    <dbReference type="NCBI Taxonomy" id="34406"/>
    <lineage>
        <taxon>Eukaryota</taxon>
        <taxon>Fungi</taxon>
        <taxon>Dikarya</taxon>
        <taxon>Ascomycota</taxon>
        <taxon>Pezizomycotina</taxon>
        <taxon>Sordariomycetes</taxon>
        <taxon>Hypocreomycetidae</taxon>
        <taxon>Glomerellales</taxon>
        <taxon>Glomerellaceae</taxon>
        <taxon>Colletotrichum</taxon>
        <taxon>Colletotrichum destructivum species complex</taxon>
    </lineage>
</organism>
<reference evidence="2" key="1">
    <citation type="journal article" date="2023" name="bioRxiv">
        <title>Complete genome of the Medicago anthracnose fungus, Colletotrichum destructivum, reveals a mini-chromosome-like region within a core chromosome.</title>
        <authorList>
            <person name="Lapalu N."/>
            <person name="Simon A."/>
            <person name="Lu A."/>
            <person name="Plaumann P.-L."/>
            <person name="Amselem J."/>
            <person name="Pigne S."/>
            <person name="Auger A."/>
            <person name="Koch C."/>
            <person name="Dallery J.-F."/>
            <person name="O'Connell R.J."/>
        </authorList>
    </citation>
    <scope>NUCLEOTIDE SEQUENCE [LARGE SCALE GENOMIC DNA]</scope>
    <source>
        <strain evidence="2">CBS 520.97</strain>
    </source>
</reference>
<name>A0AAX4IF77_9PEZI</name>
<dbReference type="GeneID" id="87943283"/>
<dbReference type="RefSeq" id="XP_062778990.1">
    <property type="nucleotide sequence ID" value="XM_062922939.1"/>
</dbReference>
<dbReference type="EMBL" id="CP137308">
    <property type="protein sequence ID" value="WQF81766.1"/>
    <property type="molecule type" value="Genomic_DNA"/>
</dbReference>
<dbReference type="Proteomes" id="UP001322277">
    <property type="component" value="Chromosome 4"/>
</dbReference>
<gene>
    <name evidence="1" type="ORF">CDEST_06780</name>
</gene>
<proteinExistence type="predicted"/>